<feature type="compositionally biased region" description="Low complexity" evidence="1">
    <location>
        <begin position="479"/>
        <end position="496"/>
    </location>
</feature>
<feature type="compositionally biased region" description="Low complexity" evidence="1">
    <location>
        <begin position="505"/>
        <end position="529"/>
    </location>
</feature>
<dbReference type="RefSeq" id="WP_355395511.1">
    <property type="nucleotide sequence ID" value="NZ_JBEXPZ010000012.1"/>
</dbReference>
<gene>
    <name evidence="2" type="ORF">ABZZ21_10620</name>
</gene>
<sequence>MTRLSREQKRELKRAGRAPAPAGLTPIDVRVSAEAGATVGGMPVPAAAGESLQSAALDYLHRLALATGHPVLATVHDERIGYVVPLQVHVDGSSRFAGEPVQVAEPRGDDTTPSRPAPVAPPAPPVAEPTVAPPAGESVAAPGPRRDKSTYVLRAVPESAARGMPEQEPTAPEPPHAQPQVHAQAPSQQPHAQHQPRQMHAQAPSQHHGRPQQLQSQGHAQPQPHAPEQPHAQEQPHGPEQPHSSEPQPQLSQVKREPSTMRLSAVRPVPSTGDPVGHPVNPERPKREPSTLPLTAAKATTPGQEAAGAPAAPPAAAEPKREPRTMPLTAAKPTASGVAPSTFVLRAVPEPKDGPLARSPRTPDLPLTLAGIAAPSDDASHPQGGTTQPAPTTAPAAGEYGQDTDRSAPTAAPAAGEYDGAVAEPAGTAGPEADAYRRAGAESGPGVAPLTGEYGPVAAQSVGVAVPPVGEFGPARGGASVHASEAASAHAPAAAPTYPPPAVPAHPSAAVPAHTSEAAPTNTPEAAPTHVPNPAPAPELSPSALEPQPWPPGRYSAAAQAPAEVADAVPAQAPELSPAPAPAPELSPAALEPQPWPPHQAPVHQAPVPQAPAHTPGGEAEYPAVGAAEHVSADPSDAVPESGPVSLDPQPWPPAAPPAPLPAPVQVTAPEPALVPAPPEESAADPYSAPEWKVVDEDPGPKPAPVREFDAVAESVLDLEEPDGAAAPSPFAEPVSRINEAVKMGRIQEAAEMAEHTVAQATATLGPQHAEVLRLRELTAYIAYLAGDALRSFHLSLDLAALRHRLRDPRAAYGNIQSAAAAWRAIRDPLQGLHLGRDLIAVWAELAADAGPAAEDVEQLEKARTRMGRLAERARALDSDPYARSPHAHGQ</sequence>
<proteinExistence type="predicted"/>
<accession>A0ABV2UW62</accession>
<evidence type="ECO:0008006" key="4">
    <source>
        <dbReference type="Google" id="ProtNLM"/>
    </source>
</evidence>
<feature type="compositionally biased region" description="Pro residues" evidence="1">
    <location>
        <begin position="115"/>
        <end position="127"/>
    </location>
</feature>
<feature type="region of interest" description="Disordered" evidence="1">
    <location>
        <begin position="349"/>
        <end position="454"/>
    </location>
</feature>
<name>A0ABV2UW62_9ACTN</name>
<reference evidence="2 3" key="1">
    <citation type="submission" date="2024-06" db="EMBL/GenBank/DDBJ databases">
        <title>The Natural Products Discovery Center: Release of the First 8490 Sequenced Strains for Exploring Actinobacteria Biosynthetic Diversity.</title>
        <authorList>
            <person name="Kalkreuter E."/>
            <person name="Kautsar S.A."/>
            <person name="Yang D."/>
            <person name="Bader C.D."/>
            <person name="Teijaro C.N."/>
            <person name="Fluegel L."/>
            <person name="Davis C.M."/>
            <person name="Simpson J.R."/>
            <person name="Lauterbach L."/>
            <person name="Steele A.D."/>
            <person name="Gui C."/>
            <person name="Meng S."/>
            <person name="Li G."/>
            <person name="Viehrig K."/>
            <person name="Ye F."/>
            <person name="Su P."/>
            <person name="Kiefer A.F."/>
            <person name="Nichols A."/>
            <person name="Cepeda A.J."/>
            <person name="Yan W."/>
            <person name="Fan B."/>
            <person name="Jiang Y."/>
            <person name="Adhikari A."/>
            <person name="Zheng C.-J."/>
            <person name="Schuster L."/>
            <person name="Cowan T.M."/>
            <person name="Smanski M.J."/>
            <person name="Chevrette M.G."/>
            <person name="De Carvalho L.P.S."/>
            <person name="Shen B."/>
        </authorList>
    </citation>
    <scope>NUCLEOTIDE SEQUENCE [LARGE SCALE GENOMIC DNA]</scope>
    <source>
        <strain evidence="2 3">NPDC006434</strain>
    </source>
</reference>
<dbReference type="Proteomes" id="UP001550210">
    <property type="component" value="Unassembled WGS sequence"/>
</dbReference>
<feature type="region of interest" description="Disordered" evidence="1">
    <location>
        <begin position="467"/>
        <end position="687"/>
    </location>
</feature>
<keyword evidence="3" id="KW-1185">Reference proteome</keyword>
<feature type="region of interest" description="Disordered" evidence="1">
    <location>
        <begin position="103"/>
        <end position="337"/>
    </location>
</feature>
<feature type="compositionally biased region" description="Low complexity" evidence="1">
    <location>
        <begin position="229"/>
        <end position="253"/>
    </location>
</feature>
<feature type="region of interest" description="Disordered" evidence="1">
    <location>
        <begin position="1"/>
        <end position="23"/>
    </location>
</feature>
<comment type="caution">
    <text evidence="2">The sequence shown here is derived from an EMBL/GenBank/DDBJ whole genome shotgun (WGS) entry which is preliminary data.</text>
</comment>
<evidence type="ECO:0000313" key="2">
    <source>
        <dbReference type="EMBL" id="MET9845015.1"/>
    </source>
</evidence>
<feature type="compositionally biased region" description="Low complexity" evidence="1">
    <location>
        <begin position="557"/>
        <end position="576"/>
    </location>
</feature>
<protein>
    <recommendedName>
        <fullName evidence="4">Tetratricopeptide repeat protein</fullName>
    </recommendedName>
</protein>
<evidence type="ECO:0000313" key="3">
    <source>
        <dbReference type="Proteomes" id="UP001550210"/>
    </source>
</evidence>
<evidence type="ECO:0000256" key="1">
    <source>
        <dbReference type="SAM" id="MobiDB-lite"/>
    </source>
</evidence>
<feature type="compositionally biased region" description="Low complexity" evidence="1">
    <location>
        <begin position="601"/>
        <end position="614"/>
    </location>
</feature>
<feature type="compositionally biased region" description="Basic and acidic residues" evidence="1">
    <location>
        <begin position="1"/>
        <end position="14"/>
    </location>
</feature>
<organism evidence="2 3">
    <name type="scientific">Streptomyces ossamyceticus</name>
    <dbReference type="NCBI Taxonomy" id="249581"/>
    <lineage>
        <taxon>Bacteria</taxon>
        <taxon>Bacillati</taxon>
        <taxon>Actinomycetota</taxon>
        <taxon>Actinomycetes</taxon>
        <taxon>Kitasatosporales</taxon>
        <taxon>Streptomycetaceae</taxon>
        <taxon>Streptomyces</taxon>
    </lineage>
</organism>
<feature type="compositionally biased region" description="Low complexity" evidence="1">
    <location>
        <begin position="382"/>
        <end position="398"/>
    </location>
</feature>
<feature type="compositionally biased region" description="Pro residues" evidence="1">
    <location>
        <begin position="650"/>
        <end position="663"/>
    </location>
</feature>
<feature type="compositionally biased region" description="Low complexity" evidence="1">
    <location>
        <begin position="291"/>
        <end position="317"/>
    </location>
</feature>
<feature type="compositionally biased region" description="Low complexity" evidence="1">
    <location>
        <begin position="178"/>
        <end position="204"/>
    </location>
</feature>
<dbReference type="EMBL" id="JBEXPZ010000012">
    <property type="protein sequence ID" value="MET9845015.1"/>
    <property type="molecule type" value="Genomic_DNA"/>
</dbReference>